<organism evidence="2 3">
    <name type="scientific">Rossellomorea aquimaris</name>
    <dbReference type="NCBI Taxonomy" id="189382"/>
    <lineage>
        <taxon>Bacteria</taxon>
        <taxon>Bacillati</taxon>
        <taxon>Bacillota</taxon>
        <taxon>Bacilli</taxon>
        <taxon>Bacillales</taxon>
        <taxon>Bacillaceae</taxon>
        <taxon>Rossellomorea</taxon>
    </lineage>
</organism>
<dbReference type="AlphaFoldDB" id="A0A5D4U6E7"/>
<dbReference type="GO" id="GO:0016747">
    <property type="term" value="F:acyltransferase activity, transferring groups other than amino-acyl groups"/>
    <property type="evidence" value="ECO:0007669"/>
    <property type="project" value="InterPro"/>
</dbReference>
<dbReference type="InterPro" id="IPR016181">
    <property type="entry name" value="Acyl_CoA_acyltransferase"/>
</dbReference>
<dbReference type="Proteomes" id="UP000325054">
    <property type="component" value="Unassembled WGS sequence"/>
</dbReference>
<protein>
    <submittedName>
        <fullName evidence="2">GNAT family N-acetyltransferase</fullName>
    </submittedName>
</protein>
<dbReference type="EMBL" id="VTEW01000003">
    <property type="protein sequence ID" value="TYS82883.1"/>
    <property type="molecule type" value="Genomic_DNA"/>
</dbReference>
<accession>A0A5D4U6E7</accession>
<keyword evidence="2" id="KW-0808">Transferase</keyword>
<dbReference type="InterPro" id="IPR000182">
    <property type="entry name" value="GNAT_dom"/>
</dbReference>
<evidence type="ECO:0000313" key="3">
    <source>
        <dbReference type="Proteomes" id="UP000325054"/>
    </source>
</evidence>
<proteinExistence type="predicted"/>
<feature type="domain" description="N-acetyltransferase" evidence="1">
    <location>
        <begin position="6"/>
        <end position="152"/>
    </location>
</feature>
<dbReference type="Pfam" id="PF00583">
    <property type="entry name" value="Acetyltransf_1"/>
    <property type="match status" value="1"/>
</dbReference>
<evidence type="ECO:0000259" key="1">
    <source>
        <dbReference type="PROSITE" id="PS51186"/>
    </source>
</evidence>
<sequence>MYSFIPMNQEMAEEIAYRWKYDGEFSFYDMTEDEEDLAEFLQSDRTGYYTVKKEEEWIGYYCFEESGRGEIEIGLGMKPELTGNGLGLEFFQKGIEFALEQYGPAELFLSVAAFNQRAIKVYQKAGFIPVKTFIQDTNGSSFEFVRMKFNPKGE</sequence>
<reference evidence="2 3" key="1">
    <citation type="submission" date="2019-08" db="EMBL/GenBank/DDBJ databases">
        <title>Bacillus genomes from the desert of Cuatro Cienegas, Coahuila.</title>
        <authorList>
            <person name="Olmedo-Alvarez G."/>
        </authorList>
    </citation>
    <scope>NUCLEOTIDE SEQUENCE [LARGE SCALE GENOMIC DNA]</scope>
    <source>
        <strain evidence="2 3">CH451a_14T</strain>
    </source>
</reference>
<dbReference type="RefSeq" id="WP_148991005.1">
    <property type="nucleotide sequence ID" value="NZ_VTEW01000003.1"/>
</dbReference>
<comment type="caution">
    <text evidence="2">The sequence shown here is derived from an EMBL/GenBank/DDBJ whole genome shotgun (WGS) entry which is preliminary data.</text>
</comment>
<dbReference type="PROSITE" id="PS51186">
    <property type="entry name" value="GNAT"/>
    <property type="match status" value="1"/>
</dbReference>
<dbReference type="SUPFAM" id="SSF55729">
    <property type="entry name" value="Acyl-CoA N-acyltransferases (Nat)"/>
    <property type="match status" value="1"/>
</dbReference>
<gene>
    <name evidence="2" type="ORF">FZC80_04950</name>
</gene>
<dbReference type="Gene3D" id="3.40.630.30">
    <property type="match status" value="1"/>
</dbReference>
<evidence type="ECO:0000313" key="2">
    <source>
        <dbReference type="EMBL" id="TYS82883.1"/>
    </source>
</evidence>
<dbReference type="OrthoDB" id="423921at2"/>
<name>A0A5D4U6E7_9BACI</name>